<organism evidence="3 4">
    <name type="scientific">Stichopus japonicus</name>
    <name type="common">Sea cucumber</name>
    <dbReference type="NCBI Taxonomy" id="307972"/>
    <lineage>
        <taxon>Eukaryota</taxon>
        <taxon>Metazoa</taxon>
        <taxon>Echinodermata</taxon>
        <taxon>Eleutherozoa</taxon>
        <taxon>Echinozoa</taxon>
        <taxon>Holothuroidea</taxon>
        <taxon>Aspidochirotacea</taxon>
        <taxon>Aspidochirotida</taxon>
        <taxon>Stichopodidae</taxon>
        <taxon>Apostichopus</taxon>
    </lineage>
</organism>
<protein>
    <recommendedName>
        <fullName evidence="2">Fibronectin type-III domain-containing protein</fullName>
    </recommendedName>
</protein>
<dbReference type="InterPro" id="IPR013783">
    <property type="entry name" value="Ig-like_fold"/>
</dbReference>
<dbReference type="AlphaFoldDB" id="A0A2G8LB19"/>
<gene>
    <name evidence="3" type="ORF">BSL78_05653</name>
</gene>
<evidence type="ECO:0000313" key="4">
    <source>
        <dbReference type="Proteomes" id="UP000230750"/>
    </source>
</evidence>
<sequence>MTIRHLLINCILIEYFFIALKLDKDGIDCSTGVEYFTIYYSDTSEQIDDSNARWFVVEDLEAAETYSFIVTYSTSGGESGKSEESEILLPVLPALSGSLSTRNRDCETLTIQWDTWTIDRDQGTPPIIAYVPYHKNTSSSQWQRGENVKHNAAMETHSYEFENLTKGTHYNFSIAVVRGGYGGEGYPREYTDSPACNKGRISLLL</sequence>
<evidence type="ECO:0000259" key="2">
    <source>
        <dbReference type="PROSITE" id="PS50853"/>
    </source>
</evidence>
<evidence type="ECO:0000256" key="1">
    <source>
        <dbReference type="SAM" id="SignalP"/>
    </source>
</evidence>
<dbReference type="SUPFAM" id="SSF49265">
    <property type="entry name" value="Fibronectin type III"/>
    <property type="match status" value="1"/>
</dbReference>
<accession>A0A2G8LB19</accession>
<feature type="domain" description="Fibronectin type-III" evidence="2">
    <location>
        <begin position="95"/>
        <end position="195"/>
    </location>
</feature>
<dbReference type="InterPro" id="IPR036116">
    <property type="entry name" value="FN3_sf"/>
</dbReference>
<dbReference type="Gene3D" id="2.60.40.10">
    <property type="entry name" value="Immunoglobulins"/>
    <property type="match status" value="1"/>
</dbReference>
<name>A0A2G8LB19_STIJA</name>
<dbReference type="CDD" id="cd00063">
    <property type="entry name" value="FN3"/>
    <property type="match status" value="2"/>
</dbReference>
<dbReference type="SMART" id="SM00060">
    <property type="entry name" value="FN3"/>
    <property type="match status" value="1"/>
</dbReference>
<evidence type="ECO:0000313" key="3">
    <source>
        <dbReference type="EMBL" id="PIK57439.1"/>
    </source>
</evidence>
<keyword evidence="1" id="KW-0732">Signal</keyword>
<comment type="caution">
    <text evidence="3">The sequence shown here is derived from an EMBL/GenBank/DDBJ whole genome shotgun (WGS) entry which is preliminary data.</text>
</comment>
<dbReference type="PANTHER" id="PTHR26391">
    <property type="entry name" value="INACTIVE TYROSINE-PROTEIN KINASE 7"/>
    <property type="match status" value="1"/>
</dbReference>
<dbReference type="EMBL" id="MRZV01000142">
    <property type="protein sequence ID" value="PIK57439.1"/>
    <property type="molecule type" value="Genomic_DNA"/>
</dbReference>
<dbReference type="PROSITE" id="PS50853">
    <property type="entry name" value="FN3"/>
    <property type="match status" value="1"/>
</dbReference>
<dbReference type="Proteomes" id="UP000230750">
    <property type="component" value="Unassembled WGS sequence"/>
</dbReference>
<proteinExistence type="predicted"/>
<reference evidence="3 4" key="1">
    <citation type="journal article" date="2017" name="PLoS Biol.">
        <title>The sea cucumber genome provides insights into morphological evolution and visceral regeneration.</title>
        <authorList>
            <person name="Zhang X."/>
            <person name="Sun L."/>
            <person name="Yuan J."/>
            <person name="Sun Y."/>
            <person name="Gao Y."/>
            <person name="Zhang L."/>
            <person name="Li S."/>
            <person name="Dai H."/>
            <person name="Hamel J.F."/>
            <person name="Liu C."/>
            <person name="Yu Y."/>
            <person name="Liu S."/>
            <person name="Lin W."/>
            <person name="Guo K."/>
            <person name="Jin S."/>
            <person name="Xu P."/>
            <person name="Storey K.B."/>
            <person name="Huan P."/>
            <person name="Zhang T."/>
            <person name="Zhou Y."/>
            <person name="Zhang J."/>
            <person name="Lin C."/>
            <person name="Li X."/>
            <person name="Xing L."/>
            <person name="Huo D."/>
            <person name="Sun M."/>
            <person name="Wang L."/>
            <person name="Mercier A."/>
            <person name="Li F."/>
            <person name="Yang H."/>
            <person name="Xiang J."/>
        </authorList>
    </citation>
    <scope>NUCLEOTIDE SEQUENCE [LARGE SCALE GENOMIC DNA]</scope>
    <source>
        <strain evidence="3">Shaxun</strain>
        <tissue evidence="3">Muscle</tissue>
    </source>
</reference>
<dbReference type="PANTHER" id="PTHR26391:SF18">
    <property type="entry name" value="PROTEIN KINASE RECEPTOR TIE-1, PUTATIVE-RELATED"/>
    <property type="match status" value="1"/>
</dbReference>
<feature type="signal peptide" evidence="1">
    <location>
        <begin position="1"/>
        <end position="21"/>
    </location>
</feature>
<dbReference type="OrthoDB" id="10601298at2759"/>
<dbReference type="InterPro" id="IPR003961">
    <property type="entry name" value="FN3_dom"/>
</dbReference>
<keyword evidence="4" id="KW-1185">Reference proteome</keyword>
<feature type="chain" id="PRO_5013634455" description="Fibronectin type-III domain-containing protein" evidence="1">
    <location>
        <begin position="22"/>
        <end position="205"/>
    </location>
</feature>